<reference evidence="2" key="1">
    <citation type="submission" date="2019-08" db="EMBL/GenBank/DDBJ databases">
        <authorList>
            <person name="Xu Y."/>
        </authorList>
    </citation>
    <scope>NUCLEOTIDE SEQUENCE</scope>
    <source>
        <strain evidence="2">170602815</strain>
        <plasmid evidence="2">p602815-NR</plasmid>
    </source>
</reference>
<evidence type="ECO:0000313" key="2">
    <source>
        <dbReference type="EMBL" id="QFX78066.1"/>
    </source>
</evidence>
<evidence type="ECO:0000256" key="1">
    <source>
        <dbReference type="SAM" id="MobiDB-lite"/>
    </source>
</evidence>
<sequence>MVNKMNTGSGVVPEGHGCREQSQQAVSALSGFHPDANSNSRLLHPYQDAPLSPWR</sequence>
<protein>
    <submittedName>
        <fullName evidence="2">Uncharacterized protein</fullName>
    </submittedName>
</protein>
<keyword evidence="2" id="KW-0614">Plasmid</keyword>
<geneLocation type="plasmid" evidence="2">
    <name>p602815-NR</name>
</geneLocation>
<proteinExistence type="predicted"/>
<dbReference type="AlphaFoldDB" id="A0A6B7PYS8"/>
<organism evidence="2">
    <name type="scientific">Raoultella ornithinolytica</name>
    <name type="common">Klebsiella ornithinolytica</name>
    <dbReference type="NCBI Taxonomy" id="54291"/>
    <lineage>
        <taxon>Bacteria</taxon>
        <taxon>Pseudomonadati</taxon>
        <taxon>Pseudomonadota</taxon>
        <taxon>Gammaproteobacteria</taxon>
        <taxon>Enterobacterales</taxon>
        <taxon>Enterobacteriaceae</taxon>
        <taxon>Klebsiella/Raoultella group</taxon>
        <taxon>Raoultella</taxon>
    </lineage>
</organism>
<feature type="region of interest" description="Disordered" evidence="1">
    <location>
        <begin position="1"/>
        <end position="55"/>
    </location>
</feature>
<dbReference type="EMBL" id="MN310380">
    <property type="protein sequence ID" value="QFX78066.1"/>
    <property type="molecule type" value="Genomic_DNA"/>
</dbReference>
<name>A0A6B7PYS8_RAOOR</name>
<accession>A0A6B7PYS8</accession>